<dbReference type="AlphaFoldDB" id="A0A3P8EVD6"/>
<evidence type="ECO:0000313" key="3">
    <source>
        <dbReference type="Proteomes" id="UP000279833"/>
    </source>
</evidence>
<proteinExistence type="predicted"/>
<organism evidence="2 3">
    <name type="scientific">Schistosoma curassoni</name>
    <dbReference type="NCBI Taxonomy" id="6186"/>
    <lineage>
        <taxon>Eukaryota</taxon>
        <taxon>Metazoa</taxon>
        <taxon>Spiralia</taxon>
        <taxon>Lophotrochozoa</taxon>
        <taxon>Platyhelminthes</taxon>
        <taxon>Trematoda</taxon>
        <taxon>Digenea</taxon>
        <taxon>Strigeidida</taxon>
        <taxon>Schistosomatoidea</taxon>
        <taxon>Schistosomatidae</taxon>
        <taxon>Schistosoma</taxon>
    </lineage>
</organism>
<dbReference type="Proteomes" id="UP000279833">
    <property type="component" value="Unassembled WGS sequence"/>
</dbReference>
<keyword evidence="1" id="KW-0175">Coiled coil</keyword>
<sequence>MDKIQEIRNKKAAINISRARAEKAKVQAEYTEAYEQVRKSTRTNKPKYVGDLAMTAEKATREGNMRIV</sequence>
<dbReference type="EMBL" id="UZAK01037185">
    <property type="protein sequence ID" value="VDP58040.1"/>
    <property type="molecule type" value="Genomic_DNA"/>
</dbReference>
<accession>A0A3P8EVD6</accession>
<gene>
    <name evidence="2" type="ORF">SCUD_LOCUS14977</name>
</gene>
<keyword evidence="3" id="KW-1185">Reference proteome</keyword>
<evidence type="ECO:0000313" key="2">
    <source>
        <dbReference type="EMBL" id="VDP58040.1"/>
    </source>
</evidence>
<evidence type="ECO:0000256" key="1">
    <source>
        <dbReference type="SAM" id="Coils"/>
    </source>
</evidence>
<protein>
    <submittedName>
        <fullName evidence="2">Uncharacterized protein</fullName>
    </submittedName>
</protein>
<name>A0A3P8EVD6_9TREM</name>
<feature type="coiled-coil region" evidence="1">
    <location>
        <begin position="4"/>
        <end position="36"/>
    </location>
</feature>
<reference evidence="2 3" key="1">
    <citation type="submission" date="2018-11" db="EMBL/GenBank/DDBJ databases">
        <authorList>
            <consortium name="Pathogen Informatics"/>
        </authorList>
    </citation>
    <scope>NUCLEOTIDE SEQUENCE [LARGE SCALE GENOMIC DNA]</scope>
    <source>
        <strain>Dakar</strain>
        <strain evidence="3">Senegal</strain>
    </source>
</reference>